<reference evidence="1 2" key="1">
    <citation type="submission" date="2017-08" db="EMBL/GenBank/DDBJ databases">
        <title>The complete genome sequence of Maribacter sp. B1, isolated from deep-sea sediment.</title>
        <authorList>
            <person name="Wu Y.-H."/>
            <person name="Cheng H."/>
            <person name="Xu X.-W."/>
        </authorList>
    </citation>
    <scope>NUCLEOTIDE SEQUENCE [LARGE SCALE GENOMIC DNA]</scope>
    <source>
        <strain evidence="1 2">B1</strain>
    </source>
</reference>
<dbReference type="KEGG" id="marb:CJ263_10665"/>
<dbReference type="SUPFAM" id="SSF55874">
    <property type="entry name" value="ATPase domain of HSP90 chaperone/DNA topoisomerase II/histidine kinase"/>
    <property type="match status" value="1"/>
</dbReference>
<name>A0A223V609_9FLAO</name>
<keyword evidence="2" id="KW-1185">Reference proteome</keyword>
<dbReference type="EMBL" id="CP022957">
    <property type="protein sequence ID" value="ASV30637.1"/>
    <property type="molecule type" value="Genomic_DNA"/>
</dbReference>
<sequence>MRFGNYVTSIELEPNTLLKVDFRDAKFLDPAEIVVLACSIEYLYTRFNCKVEFCGGFPSLNNHLDKIKFKHYWNPSFKRDNYTASKNNSTLCPWHISKNMIDQYGQQAQKYFKNTFFHNKDLQPLSQSLVEVFNNIFDHSESSIQGYVITQFYPSTEELTFAVCDFGKAIPTTINNYLHGKDNFELKHNVAIEKALERGMTIRSIPHNAGFGLTNVLEFAEDSNGKLTIFSNGGYFIKESKKEKKSGLLSYPFNGTLIIVKIDTTTLDDFDSDDEIYEF</sequence>
<dbReference type="Proteomes" id="UP000215244">
    <property type="component" value="Chromosome"/>
</dbReference>
<gene>
    <name evidence="1" type="ORF">CJ263_10665</name>
</gene>
<organism evidence="1 2">
    <name type="scientific">Maribacter cobaltidurans</name>
    <dbReference type="NCBI Taxonomy" id="1178778"/>
    <lineage>
        <taxon>Bacteria</taxon>
        <taxon>Pseudomonadati</taxon>
        <taxon>Bacteroidota</taxon>
        <taxon>Flavobacteriia</taxon>
        <taxon>Flavobacteriales</taxon>
        <taxon>Flavobacteriaceae</taxon>
        <taxon>Maribacter</taxon>
    </lineage>
</organism>
<dbReference type="InterPro" id="IPR036890">
    <property type="entry name" value="HATPase_C_sf"/>
</dbReference>
<evidence type="ECO:0000313" key="1">
    <source>
        <dbReference type="EMBL" id="ASV30637.1"/>
    </source>
</evidence>
<dbReference type="Gene3D" id="3.30.565.10">
    <property type="entry name" value="Histidine kinase-like ATPase, C-terminal domain"/>
    <property type="match status" value="1"/>
</dbReference>
<proteinExistence type="predicted"/>
<evidence type="ECO:0000313" key="2">
    <source>
        <dbReference type="Proteomes" id="UP000215244"/>
    </source>
</evidence>
<dbReference type="AlphaFoldDB" id="A0A223V609"/>
<protein>
    <submittedName>
        <fullName evidence="1">Uncharacterized protein</fullName>
    </submittedName>
</protein>
<accession>A0A223V609</accession>